<dbReference type="EC" id="3.1.3.16" evidence="3"/>
<dbReference type="OMA" id="CEYGASS"/>
<keyword evidence="5" id="KW-0378">Hydrolase</keyword>
<evidence type="ECO:0000256" key="7">
    <source>
        <dbReference type="ARBA" id="ARBA00022912"/>
    </source>
</evidence>
<dbReference type="Gene3D" id="3.60.40.10">
    <property type="entry name" value="PPM-type phosphatase domain"/>
    <property type="match status" value="1"/>
</dbReference>
<comment type="caution">
    <text evidence="11">The sequence shown here is derived from an EMBL/GenBank/DDBJ whole genome shotgun (WGS) entry which is preliminary data.</text>
</comment>
<feature type="domain" description="PPM-type phosphatase" evidence="10">
    <location>
        <begin position="23"/>
        <end position="66"/>
    </location>
</feature>
<proteinExistence type="predicted"/>
<evidence type="ECO:0000259" key="10">
    <source>
        <dbReference type="PROSITE" id="PS51746"/>
    </source>
</evidence>
<dbReference type="AlphaFoldDB" id="A0A164U5Z9"/>
<dbReference type="Gramene" id="KZM88476">
    <property type="protein sequence ID" value="KZM88476"/>
    <property type="gene ID" value="DCAR_025551"/>
</dbReference>
<evidence type="ECO:0000256" key="1">
    <source>
        <dbReference type="ARBA" id="ARBA00001936"/>
    </source>
</evidence>
<evidence type="ECO:0000256" key="2">
    <source>
        <dbReference type="ARBA" id="ARBA00001946"/>
    </source>
</evidence>
<sequence length="66" mass="7114">MGVYLSTPKTSKASEDGEDDRHKFGASSMQGWRSTMEDAHAALLDLDDSTAFFGVYDGHGGKTSEL</sequence>
<reference evidence="11" key="1">
    <citation type="journal article" date="2016" name="Nat. Genet.">
        <title>A high-quality carrot genome assembly provides new insights into carotenoid accumulation and asterid genome evolution.</title>
        <authorList>
            <person name="Iorizzo M."/>
            <person name="Ellison S."/>
            <person name="Senalik D."/>
            <person name="Zeng P."/>
            <person name="Satapoomin P."/>
            <person name="Huang J."/>
            <person name="Bowman M."/>
            <person name="Iovene M."/>
            <person name="Sanseverino W."/>
            <person name="Cavagnaro P."/>
            <person name="Yildiz M."/>
            <person name="Macko-Podgorni A."/>
            <person name="Moranska E."/>
            <person name="Grzebelus E."/>
            <person name="Grzebelus D."/>
            <person name="Ashrafi H."/>
            <person name="Zheng Z."/>
            <person name="Cheng S."/>
            <person name="Spooner D."/>
            <person name="Van Deynze A."/>
            <person name="Simon P."/>
        </authorList>
    </citation>
    <scope>NUCLEOTIDE SEQUENCE [LARGE SCALE GENOMIC DNA]</scope>
    <source>
        <tissue evidence="11">Leaf</tissue>
    </source>
</reference>
<evidence type="ECO:0000256" key="4">
    <source>
        <dbReference type="ARBA" id="ARBA00022723"/>
    </source>
</evidence>
<gene>
    <name evidence="11" type="ORF">DCAR_025551</name>
</gene>
<evidence type="ECO:0000256" key="8">
    <source>
        <dbReference type="ARBA" id="ARBA00023211"/>
    </source>
</evidence>
<comment type="cofactor">
    <cofactor evidence="2">
        <name>Mg(2+)</name>
        <dbReference type="ChEBI" id="CHEBI:18420"/>
    </cofactor>
</comment>
<evidence type="ECO:0000256" key="3">
    <source>
        <dbReference type="ARBA" id="ARBA00013081"/>
    </source>
</evidence>
<dbReference type="GO" id="GO:0004722">
    <property type="term" value="F:protein serine/threonine phosphatase activity"/>
    <property type="evidence" value="ECO:0007669"/>
    <property type="project" value="UniProtKB-EC"/>
</dbReference>
<feature type="region of interest" description="Disordered" evidence="9">
    <location>
        <begin position="1"/>
        <end position="29"/>
    </location>
</feature>
<keyword evidence="6" id="KW-0460">Magnesium</keyword>
<dbReference type="PROSITE" id="PS51746">
    <property type="entry name" value="PPM_2"/>
    <property type="match status" value="1"/>
</dbReference>
<dbReference type="EMBL" id="LNRQ01000007">
    <property type="protein sequence ID" value="KZM88476.1"/>
    <property type="molecule type" value="Genomic_DNA"/>
</dbReference>
<dbReference type="GO" id="GO:0046872">
    <property type="term" value="F:metal ion binding"/>
    <property type="evidence" value="ECO:0007669"/>
    <property type="project" value="UniProtKB-KW"/>
</dbReference>
<evidence type="ECO:0000256" key="5">
    <source>
        <dbReference type="ARBA" id="ARBA00022801"/>
    </source>
</evidence>
<keyword evidence="7" id="KW-0904">Protein phosphatase</keyword>
<keyword evidence="4" id="KW-0479">Metal-binding</keyword>
<dbReference type="InterPro" id="IPR000222">
    <property type="entry name" value="PP2C_BS"/>
</dbReference>
<evidence type="ECO:0000313" key="11">
    <source>
        <dbReference type="EMBL" id="KZM88476.1"/>
    </source>
</evidence>
<organism evidence="11">
    <name type="scientific">Daucus carota subsp. sativus</name>
    <name type="common">Carrot</name>
    <dbReference type="NCBI Taxonomy" id="79200"/>
    <lineage>
        <taxon>Eukaryota</taxon>
        <taxon>Viridiplantae</taxon>
        <taxon>Streptophyta</taxon>
        <taxon>Embryophyta</taxon>
        <taxon>Tracheophyta</taxon>
        <taxon>Spermatophyta</taxon>
        <taxon>Magnoliopsida</taxon>
        <taxon>eudicotyledons</taxon>
        <taxon>Gunneridae</taxon>
        <taxon>Pentapetalae</taxon>
        <taxon>asterids</taxon>
        <taxon>campanulids</taxon>
        <taxon>Apiales</taxon>
        <taxon>Apiaceae</taxon>
        <taxon>Apioideae</taxon>
        <taxon>Scandiceae</taxon>
        <taxon>Daucinae</taxon>
        <taxon>Daucus</taxon>
        <taxon>Daucus sect. Daucus</taxon>
    </lineage>
</organism>
<name>A0A164U5Z9_DAUCS</name>
<evidence type="ECO:0000256" key="9">
    <source>
        <dbReference type="SAM" id="MobiDB-lite"/>
    </source>
</evidence>
<keyword evidence="8" id="KW-0464">Manganese</keyword>
<dbReference type="InterPro" id="IPR001932">
    <property type="entry name" value="PPM-type_phosphatase-like_dom"/>
</dbReference>
<dbReference type="InterPro" id="IPR036457">
    <property type="entry name" value="PPM-type-like_dom_sf"/>
</dbReference>
<feature type="compositionally biased region" description="Basic and acidic residues" evidence="9">
    <location>
        <begin position="12"/>
        <end position="23"/>
    </location>
</feature>
<evidence type="ECO:0000256" key="6">
    <source>
        <dbReference type="ARBA" id="ARBA00022842"/>
    </source>
</evidence>
<dbReference type="Pfam" id="PF00481">
    <property type="entry name" value="PP2C"/>
    <property type="match status" value="1"/>
</dbReference>
<protein>
    <recommendedName>
        <fullName evidence="3">protein-serine/threonine phosphatase</fullName>
        <ecNumber evidence="3">3.1.3.16</ecNumber>
    </recommendedName>
</protein>
<dbReference type="PROSITE" id="PS01032">
    <property type="entry name" value="PPM_1"/>
    <property type="match status" value="1"/>
</dbReference>
<dbReference type="SUPFAM" id="SSF81606">
    <property type="entry name" value="PP2C-like"/>
    <property type="match status" value="1"/>
</dbReference>
<accession>A0A164U5Z9</accession>
<comment type="cofactor">
    <cofactor evidence="1">
        <name>Mn(2+)</name>
        <dbReference type="ChEBI" id="CHEBI:29035"/>
    </cofactor>
</comment>